<dbReference type="Gene3D" id="3.40.630.30">
    <property type="match status" value="1"/>
</dbReference>
<dbReference type="InterPro" id="IPR016181">
    <property type="entry name" value="Acyl_CoA_acyltransferase"/>
</dbReference>
<dbReference type="Pfam" id="PF00583">
    <property type="entry name" value="Acetyltransf_1"/>
    <property type="match status" value="1"/>
</dbReference>
<dbReference type="RefSeq" id="WP_119297637.1">
    <property type="nucleotide sequence ID" value="NZ_BHGK01000001.1"/>
</dbReference>
<comment type="caution">
    <text evidence="4">The sequence shown here is derived from an EMBL/GenBank/DDBJ whole genome shotgun (WGS) entry which is preliminary data.</text>
</comment>
<dbReference type="Proteomes" id="UP000265643">
    <property type="component" value="Unassembled WGS sequence"/>
</dbReference>
<gene>
    <name evidence="4" type="ORF">KGMB01110_08070</name>
</gene>
<organism evidence="4 5">
    <name type="scientific">Mediterraneibacter butyricigenes</name>
    <dbReference type="NCBI Taxonomy" id="2316025"/>
    <lineage>
        <taxon>Bacteria</taxon>
        <taxon>Bacillati</taxon>
        <taxon>Bacillota</taxon>
        <taxon>Clostridia</taxon>
        <taxon>Lachnospirales</taxon>
        <taxon>Lachnospiraceae</taxon>
        <taxon>Mediterraneibacter</taxon>
    </lineage>
</organism>
<feature type="domain" description="N-acetyltransferase" evidence="3">
    <location>
        <begin position="4"/>
        <end position="165"/>
    </location>
</feature>
<keyword evidence="1 4" id="KW-0808">Transferase</keyword>
<dbReference type="CDD" id="cd04301">
    <property type="entry name" value="NAT_SF"/>
    <property type="match status" value="1"/>
</dbReference>
<proteinExistence type="predicted"/>
<protein>
    <submittedName>
        <fullName evidence="4">GNAT family N-acetyltransferase</fullName>
    </submittedName>
</protein>
<keyword evidence="5" id="KW-1185">Reference proteome</keyword>
<dbReference type="GO" id="GO:0008080">
    <property type="term" value="F:N-acetyltransferase activity"/>
    <property type="evidence" value="ECO:0007669"/>
    <property type="project" value="UniProtKB-ARBA"/>
</dbReference>
<dbReference type="PANTHER" id="PTHR10908">
    <property type="entry name" value="SEROTONIN N-ACETYLTRANSFERASE"/>
    <property type="match status" value="1"/>
</dbReference>
<dbReference type="PANTHER" id="PTHR10908:SF0">
    <property type="entry name" value="SEROTONIN N-ACETYLTRANSFERASE"/>
    <property type="match status" value="1"/>
</dbReference>
<sequence>MEKFEFRTIRIEETEQAVQIEQICFPPNEACSREYMEERIKAAPELFLVAVDRETGKIAGFLNGLSTMETKFRDEFFTDAMLYDPKGTTVMLLGLDVLPKYRRQGLARELVHRYAEIEKENGRKLLLLTCLEEKVPMYEKFGLEDYGMADSTWGGEAWHEMGYKL</sequence>
<dbReference type="SUPFAM" id="SSF55729">
    <property type="entry name" value="Acyl-CoA N-acyltransferases (Nat)"/>
    <property type="match status" value="1"/>
</dbReference>
<evidence type="ECO:0000259" key="3">
    <source>
        <dbReference type="PROSITE" id="PS51186"/>
    </source>
</evidence>
<accession>A0A391NYW1</accession>
<evidence type="ECO:0000313" key="4">
    <source>
        <dbReference type="EMBL" id="GCA66371.1"/>
    </source>
</evidence>
<evidence type="ECO:0000313" key="5">
    <source>
        <dbReference type="Proteomes" id="UP000265643"/>
    </source>
</evidence>
<name>A0A391NYW1_9FIRM</name>
<dbReference type="EMBL" id="BHGK01000001">
    <property type="protein sequence ID" value="GCA66371.1"/>
    <property type="molecule type" value="Genomic_DNA"/>
</dbReference>
<evidence type="ECO:0000256" key="1">
    <source>
        <dbReference type="ARBA" id="ARBA00022679"/>
    </source>
</evidence>
<reference evidence="5" key="1">
    <citation type="submission" date="2018-09" db="EMBL/GenBank/DDBJ databases">
        <title>Draft Genome Sequence of Mediterraneibacter sp. KCTC 15684.</title>
        <authorList>
            <person name="Kim J.S."/>
            <person name="Han K.I."/>
            <person name="Suh M.K."/>
            <person name="Lee K.C."/>
            <person name="Eom M.K."/>
            <person name="Lee J.H."/>
            <person name="Park S.H."/>
            <person name="Kang S.W."/>
            <person name="Park J.E."/>
            <person name="Oh B.S."/>
            <person name="Yu S.Y."/>
            <person name="Choi S.H."/>
            <person name="Lee D.H."/>
            <person name="Yoon H."/>
            <person name="Kim B."/>
            <person name="Yang S.J."/>
            <person name="Lee J.S."/>
        </authorList>
    </citation>
    <scope>NUCLEOTIDE SEQUENCE [LARGE SCALE GENOMIC DNA]</scope>
    <source>
        <strain evidence="5">KCTC 15684</strain>
    </source>
</reference>
<dbReference type="PROSITE" id="PS51186">
    <property type="entry name" value="GNAT"/>
    <property type="match status" value="1"/>
</dbReference>
<evidence type="ECO:0000256" key="2">
    <source>
        <dbReference type="ARBA" id="ARBA00023315"/>
    </source>
</evidence>
<dbReference type="InterPro" id="IPR000182">
    <property type="entry name" value="GNAT_dom"/>
</dbReference>
<keyword evidence="2" id="KW-0012">Acyltransferase</keyword>
<dbReference type="AlphaFoldDB" id="A0A391NYW1"/>
<dbReference type="InterPro" id="IPR051635">
    <property type="entry name" value="SNAT-like"/>
</dbReference>